<dbReference type="GO" id="GO:0030428">
    <property type="term" value="C:cell septum"/>
    <property type="evidence" value="ECO:0007669"/>
    <property type="project" value="TreeGrafter"/>
</dbReference>
<feature type="transmembrane region" description="Helical" evidence="2">
    <location>
        <begin position="9"/>
        <end position="27"/>
    </location>
</feature>
<feature type="region of interest" description="Disordered" evidence="1">
    <location>
        <begin position="66"/>
        <end position="100"/>
    </location>
</feature>
<feature type="region of interest" description="Disordered" evidence="1">
    <location>
        <begin position="223"/>
        <end position="299"/>
    </location>
</feature>
<keyword evidence="4" id="KW-0132">Cell division</keyword>
<dbReference type="Pfam" id="PF05036">
    <property type="entry name" value="SPOR"/>
    <property type="match status" value="2"/>
</dbReference>
<sequence length="376" mass="37443">MDASLKQRLVGAAVLVALAVIFLPMLVKGPAPDSGVSGVSMKVPPEPRPDDHGMITQELPLIAPETPAGQGGVSLPEPAASASQAAQTAATAVTAETSGPEQGAPLAAVAAGDYAVSFGSYANAADADKVIAVLRAAGLPGYREAVQLGTTPAQRVRIGPFADRASAEAARVRAAQIRRDVQIQVVTLNAEQSPPPAAAIAGQQANPSALAVTKTEPAKAPSVATAPAAAASTPAAKTAPGTASAGQQANPSAPAVTRAEPTKTPPATTSAGQQASATQPAASNAVPAKTPPAPTGVPDTGFVVQIGAFASATEAQAQRDMLRKAGFNAFTDTVPGPDGKLLTRVRVGPVLTRAEADALKARLKAAGKDGMVRPHP</sequence>
<feature type="domain" description="SPOR" evidence="3">
    <location>
        <begin position="296"/>
        <end position="376"/>
    </location>
</feature>
<keyword evidence="2" id="KW-0472">Membrane</keyword>
<dbReference type="InterPro" id="IPR036680">
    <property type="entry name" value="SPOR-like_sf"/>
</dbReference>
<keyword evidence="2" id="KW-0812">Transmembrane</keyword>
<dbReference type="InterPro" id="IPR052521">
    <property type="entry name" value="Cell_div_SPOR-domain"/>
</dbReference>
<evidence type="ECO:0000256" key="2">
    <source>
        <dbReference type="SAM" id="Phobius"/>
    </source>
</evidence>
<dbReference type="RefSeq" id="WP_072755324.1">
    <property type="nucleotide sequence ID" value="NZ_FQUK01000009.1"/>
</dbReference>
<dbReference type="Proteomes" id="UP000242857">
    <property type="component" value="Unassembled WGS sequence"/>
</dbReference>
<dbReference type="InterPro" id="IPR007730">
    <property type="entry name" value="SPOR-like_dom"/>
</dbReference>
<dbReference type="PANTHER" id="PTHR38687">
    <property type="entry name" value="CELL DIVISION PROTEIN DEDD-RELATED"/>
    <property type="match status" value="1"/>
</dbReference>
<dbReference type="STRING" id="213588.SAMN02745204_00788"/>
<dbReference type="GO" id="GO:0042834">
    <property type="term" value="F:peptidoglycan binding"/>
    <property type="evidence" value="ECO:0007669"/>
    <property type="project" value="InterPro"/>
</dbReference>
<keyword evidence="4" id="KW-0131">Cell cycle</keyword>
<reference evidence="5" key="1">
    <citation type="submission" date="2016-11" db="EMBL/GenBank/DDBJ databases">
        <authorList>
            <person name="Varghese N."/>
            <person name="Submissions S."/>
        </authorList>
    </citation>
    <scope>NUCLEOTIDE SEQUENCE [LARGE SCALE GENOMIC DNA]</scope>
    <source>
        <strain evidence="5">DSM 14834</strain>
    </source>
</reference>
<evidence type="ECO:0000256" key="1">
    <source>
        <dbReference type="SAM" id="MobiDB-lite"/>
    </source>
</evidence>
<dbReference type="Gene3D" id="3.30.70.1070">
    <property type="entry name" value="Sporulation related repeat"/>
    <property type="match status" value="2"/>
</dbReference>
<accession>A0A1M4UXB1</accession>
<evidence type="ECO:0000313" key="5">
    <source>
        <dbReference type="Proteomes" id="UP000242857"/>
    </source>
</evidence>
<organism evidence="4 5">
    <name type="scientific">Thermomonas hydrothermalis</name>
    <dbReference type="NCBI Taxonomy" id="213588"/>
    <lineage>
        <taxon>Bacteria</taxon>
        <taxon>Pseudomonadati</taxon>
        <taxon>Pseudomonadota</taxon>
        <taxon>Gammaproteobacteria</taxon>
        <taxon>Lysobacterales</taxon>
        <taxon>Lysobacteraceae</taxon>
        <taxon>Thermomonas</taxon>
    </lineage>
</organism>
<evidence type="ECO:0000313" key="4">
    <source>
        <dbReference type="EMBL" id="SHE61280.1"/>
    </source>
</evidence>
<feature type="domain" description="SPOR" evidence="3">
    <location>
        <begin position="108"/>
        <end position="190"/>
    </location>
</feature>
<evidence type="ECO:0000259" key="3">
    <source>
        <dbReference type="PROSITE" id="PS51724"/>
    </source>
</evidence>
<name>A0A1M4UXB1_9GAMM</name>
<protein>
    <submittedName>
        <fullName evidence="4">Cell division protein DedD (Protein involved in septation)</fullName>
    </submittedName>
</protein>
<keyword evidence="2" id="KW-1133">Transmembrane helix</keyword>
<dbReference type="OrthoDB" id="7069135at2"/>
<keyword evidence="5" id="KW-1185">Reference proteome</keyword>
<dbReference type="GO" id="GO:0032153">
    <property type="term" value="C:cell division site"/>
    <property type="evidence" value="ECO:0007669"/>
    <property type="project" value="TreeGrafter"/>
</dbReference>
<dbReference type="PANTHER" id="PTHR38687:SF1">
    <property type="entry name" value="CELL DIVISION PROTEIN DEDD"/>
    <property type="match status" value="1"/>
</dbReference>
<dbReference type="PROSITE" id="PS51724">
    <property type="entry name" value="SPOR"/>
    <property type="match status" value="2"/>
</dbReference>
<dbReference type="SUPFAM" id="SSF110997">
    <property type="entry name" value="Sporulation related repeat"/>
    <property type="match status" value="2"/>
</dbReference>
<dbReference type="GO" id="GO:0032506">
    <property type="term" value="P:cytokinetic process"/>
    <property type="evidence" value="ECO:0007669"/>
    <property type="project" value="TreeGrafter"/>
</dbReference>
<dbReference type="AlphaFoldDB" id="A0A1M4UXB1"/>
<dbReference type="EMBL" id="FQUK01000009">
    <property type="protein sequence ID" value="SHE61280.1"/>
    <property type="molecule type" value="Genomic_DNA"/>
</dbReference>
<feature type="compositionally biased region" description="Low complexity" evidence="1">
    <location>
        <begin position="223"/>
        <end position="246"/>
    </location>
</feature>
<feature type="compositionally biased region" description="Low complexity" evidence="1">
    <location>
        <begin position="79"/>
        <end position="95"/>
    </location>
</feature>
<feature type="compositionally biased region" description="Low complexity" evidence="1">
    <location>
        <begin position="267"/>
        <end position="285"/>
    </location>
</feature>
<proteinExistence type="predicted"/>
<gene>
    <name evidence="4" type="ORF">SAMN02745204_00788</name>
</gene>